<evidence type="ECO:0000313" key="2">
    <source>
        <dbReference type="Proteomes" id="UP000887013"/>
    </source>
</evidence>
<dbReference type="AlphaFoldDB" id="A0A8X6QCI9"/>
<comment type="caution">
    <text evidence="1">The sequence shown here is derived from an EMBL/GenBank/DDBJ whole genome shotgun (WGS) entry which is preliminary data.</text>
</comment>
<evidence type="ECO:0000313" key="1">
    <source>
        <dbReference type="EMBL" id="GFU18098.1"/>
    </source>
</evidence>
<organism evidence="1 2">
    <name type="scientific">Nephila pilipes</name>
    <name type="common">Giant wood spider</name>
    <name type="synonym">Nephila maculata</name>
    <dbReference type="NCBI Taxonomy" id="299642"/>
    <lineage>
        <taxon>Eukaryota</taxon>
        <taxon>Metazoa</taxon>
        <taxon>Ecdysozoa</taxon>
        <taxon>Arthropoda</taxon>
        <taxon>Chelicerata</taxon>
        <taxon>Arachnida</taxon>
        <taxon>Araneae</taxon>
        <taxon>Araneomorphae</taxon>
        <taxon>Entelegynae</taxon>
        <taxon>Araneoidea</taxon>
        <taxon>Nephilidae</taxon>
        <taxon>Nephila</taxon>
    </lineage>
</organism>
<gene>
    <name evidence="1" type="primary">AVEN_185864_1</name>
    <name evidence="1" type="ORF">NPIL_566831</name>
</gene>
<dbReference type="OrthoDB" id="6343797at2759"/>
<accession>A0A8X6QCI9</accession>
<dbReference type="EMBL" id="BMAW01080103">
    <property type="protein sequence ID" value="GFU18098.1"/>
    <property type="molecule type" value="Genomic_DNA"/>
</dbReference>
<protein>
    <submittedName>
        <fullName evidence="1">Uncharacterized protein</fullName>
    </submittedName>
</protein>
<reference evidence="1" key="1">
    <citation type="submission" date="2020-08" db="EMBL/GenBank/DDBJ databases">
        <title>Multicomponent nature underlies the extraordinary mechanical properties of spider dragline silk.</title>
        <authorList>
            <person name="Kono N."/>
            <person name="Nakamura H."/>
            <person name="Mori M."/>
            <person name="Yoshida Y."/>
            <person name="Ohtoshi R."/>
            <person name="Malay A.D."/>
            <person name="Moran D.A.P."/>
            <person name="Tomita M."/>
            <person name="Numata K."/>
            <person name="Arakawa K."/>
        </authorList>
    </citation>
    <scope>NUCLEOTIDE SEQUENCE</scope>
</reference>
<name>A0A8X6QCI9_NEPPI</name>
<dbReference type="Proteomes" id="UP000887013">
    <property type="component" value="Unassembled WGS sequence"/>
</dbReference>
<feature type="non-terminal residue" evidence="1">
    <location>
        <position position="119"/>
    </location>
</feature>
<proteinExistence type="predicted"/>
<keyword evidence="2" id="KW-1185">Reference proteome</keyword>
<sequence length="119" mass="13700">MALIPEELATTYIPKIPDNGLQDIENQILNLLQDAKYPDDAKAKLLSQLLLKYPHVANEPKPPLRVSITEPNEIIQNEYSKSDIKEDSVFRDIILSVPSNFQKLIPPIVEKLKTRNYFW</sequence>